<dbReference type="Proteomes" id="UP000192330">
    <property type="component" value="Unassembled WGS sequence"/>
</dbReference>
<dbReference type="OrthoDB" id="9810372at2"/>
<dbReference type="PANTHER" id="PTHR18964">
    <property type="entry name" value="ROK (REPRESSOR, ORF, KINASE) FAMILY"/>
    <property type="match status" value="1"/>
</dbReference>
<dbReference type="InterPro" id="IPR043129">
    <property type="entry name" value="ATPase_NBD"/>
</dbReference>
<dbReference type="Pfam" id="PF00480">
    <property type="entry name" value="ROK"/>
    <property type="match status" value="1"/>
</dbReference>
<dbReference type="SUPFAM" id="SSF46785">
    <property type="entry name" value="Winged helix' DNA-binding domain"/>
    <property type="match status" value="1"/>
</dbReference>
<dbReference type="AlphaFoldDB" id="A0A1W2A4P0"/>
<dbReference type="Gene3D" id="1.10.10.10">
    <property type="entry name" value="Winged helix-like DNA-binding domain superfamily/Winged helix DNA-binding domain"/>
    <property type="match status" value="1"/>
</dbReference>
<dbReference type="Gene3D" id="3.30.420.40">
    <property type="match status" value="2"/>
</dbReference>
<comment type="similarity">
    <text evidence="1">Belongs to the ROK (NagC/XylR) family.</text>
</comment>
<dbReference type="RefSeq" id="WP_084350854.1">
    <property type="nucleotide sequence ID" value="NZ_FWYD01000002.1"/>
</dbReference>
<dbReference type="EMBL" id="FWYD01000002">
    <property type="protein sequence ID" value="SMC55645.1"/>
    <property type="molecule type" value="Genomic_DNA"/>
</dbReference>
<dbReference type="PANTHER" id="PTHR18964:SF149">
    <property type="entry name" value="BIFUNCTIONAL UDP-N-ACETYLGLUCOSAMINE 2-EPIMERASE_N-ACETYLMANNOSAMINE KINASE"/>
    <property type="match status" value="1"/>
</dbReference>
<dbReference type="InterPro" id="IPR000600">
    <property type="entry name" value="ROK"/>
</dbReference>
<sequence>MSASHRQIPGVNAERTRSHNRQMVLGSVRAAGAIGRAEIARASGLSTQAVSNIIADMLADGMLREHGRRTGGRGLPVQQYAINPSGGYGLGIEIRPNAVFSALIDLTGTTKHSHRTELTNNEPKTVLAEVAEHKFRALQDTGVRETSVLGAGVVMPGPFGATGIQNSGSDLPGWQDIDPQGLLEGALHLPVFVENDANASAMAERISGVAQGLETFAFLYFGQGLGLGLLQGGRLVSGAFGNAGEIGHIPVIAQGVPVALESCVSRLSVQAHLSAHGIDARDMDDLSRLYAQSAPPLLEWLDTAVQPFSAAIGIIENLFDPQVVILGGAMPDAVLDHLIDAVRLPDRSVSNRADRRQPRLMRGTSGRMTATLGAAALVLNQAFTPMIAASR</sequence>
<protein>
    <submittedName>
        <fullName evidence="3">Sugar kinase of the NBD/HSP70 family, may contain an N-terminal HTH domain</fullName>
    </submittedName>
</protein>
<gene>
    <name evidence="3" type="ORF">SAMN06295998_102404</name>
</gene>
<dbReference type="GO" id="GO:0016301">
    <property type="term" value="F:kinase activity"/>
    <property type="evidence" value="ECO:0007669"/>
    <property type="project" value="UniProtKB-KW"/>
</dbReference>
<organism evidence="3 4">
    <name type="scientific">Primorskyibacter flagellatus</name>
    <dbReference type="NCBI Taxonomy" id="1387277"/>
    <lineage>
        <taxon>Bacteria</taxon>
        <taxon>Pseudomonadati</taxon>
        <taxon>Pseudomonadota</taxon>
        <taxon>Alphaproteobacteria</taxon>
        <taxon>Rhodobacterales</taxon>
        <taxon>Roseobacteraceae</taxon>
        <taxon>Primorskyibacter</taxon>
    </lineage>
</organism>
<dbReference type="InterPro" id="IPR036390">
    <property type="entry name" value="WH_DNA-bd_sf"/>
</dbReference>
<accession>A0A1W2A4P0</accession>
<keyword evidence="4" id="KW-1185">Reference proteome</keyword>
<keyword evidence="3" id="KW-0418">Kinase</keyword>
<evidence type="ECO:0000256" key="2">
    <source>
        <dbReference type="SAM" id="MobiDB-lite"/>
    </source>
</evidence>
<evidence type="ECO:0000313" key="4">
    <source>
        <dbReference type="Proteomes" id="UP000192330"/>
    </source>
</evidence>
<name>A0A1W2A4P0_9RHOB</name>
<evidence type="ECO:0000256" key="1">
    <source>
        <dbReference type="ARBA" id="ARBA00006479"/>
    </source>
</evidence>
<dbReference type="STRING" id="1387277.SAMN06295998_102404"/>
<dbReference type="SUPFAM" id="SSF53067">
    <property type="entry name" value="Actin-like ATPase domain"/>
    <property type="match status" value="1"/>
</dbReference>
<proteinExistence type="inferred from homology"/>
<keyword evidence="3" id="KW-0808">Transferase</keyword>
<feature type="region of interest" description="Disordered" evidence="2">
    <location>
        <begin position="1"/>
        <end position="21"/>
    </location>
</feature>
<evidence type="ECO:0000313" key="3">
    <source>
        <dbReference type="EMBL" id="SMC55645.1"/>
    </source>
</evidence>
<reference evidence="3 4" key="1">
    <citation type="submission" date="2017-04" db="EMBL/GenBank/DDBJ databases">
        <authorList>
            <person name="Afonso C.L."/>
            <person name="Miller P.J."/>
            <person name="Scott M.A."/>
            <person name="Spackman E."/>
            <person name="Goraichik I."/>
            <person name="Dimitrov K.M."/>
            <person name="Suarez D.L."/>
            <person name="Swayne D.E."/>
        </authorList>
    </citation>
    <scope>NUCLEOTIDE SEQUENCE [LARGE SCALE GENOMIC DNA]</scope>
    <source>
        <strain evidence="3 4">CGMCC 1.12644</strain>
    </source>
</reference>
<dbReference type="InterPro" id="IPR036388">
    <property type="entry name" value="WH-like_DNA-bd_sf"/>
</dbReference>